<accession>A0A9P6Y356</accession>
<dbReference type="Proteomes" id="UP000717996">
    <property type="component" value="Unassembled WGS sequence"/>
</dbReference>
<evidence type="ECO:0000313" key="1">
    <source>
        <dbReference type="EMBL" id="KAG1538302.1"/>
    </source>
</evidence>
<name>A0A9P6Y356_RHIOR</name>
<evidence type="ECO:0000313" key="2">
    <source>
        <dbReference type="Proteomes" id="UP000717996"/>
    </source>
</evidence>
<protein>
    <submittedName>
        <fullName evidence="1">Uncharacterized protein</fullName>
    </submittedName>
</protein>
<dbReference type="OrthoDB" id="2245448at2759"/>
<proteinExistence type="predicted"/>
<comment type="caution">
    <text evidence="1">The sequence shown here is derived from an EMBL/GenBank/DDBJ whole genome shotgun (WGS) entry which is preliminary data.</text>
</comment>
<sequence length="779" mass="90617">MQFINDTMDIMDAFPETQGFHIVMDSTPIHVFEIIHLLIIKRGYIAVYLARNFLRLVRQNHILLAPFLVRPFITVQYASLGSHPFTPDLTSAVDASPFLLGCKLITVDNSRRLNSILFRRLCILPTSGSKILFPLPPDGWRQFWNPPLSHSCRNVWHRLLHHKFPTRFTLHRLLPSIFPSSSCLNRPDQEETLEHFLYLCPPKLLVWQSIWNEHFPTQYFSSFSVTHALFQLKFSPFSASSFDISSAIISHTLLSVWRTHWAFIFDNIPIHTSVIQQFSKTFSSTTSRNSFCDAYEQLALSYLIEGTGTASWGMHGESNQKNSFFWDLSYFHLHVVLSETISNHYLANFKNLQAIDISVMKSMDFGKAKGLLHYLSNFLERIYVDNNDVKEVFELLIHVHSKSCIVLIVVENLKKRSSEKQYTNPVIKRLRSPSPVRNFFDQELQSLLLYKNRLKYAVFSPKGFLPNIIFEKFPQLFQEYQVIIDYQPFDKHMMINKQTIDVAIEKLKALLIHSFIVSQQNNWIFITQVEIYYKDKNIDDVAIISKLDQYANHLTINMEKFQEGKATWYELRFVFGKFEIIATGGLCNHIKDDKLDAFLGVATPPLMVFDDRFILFSPLQAVNTELCPRTIRNYKKKASLNPWCIKSSFFCSMNFCTPVPLKLFETEPLGYVSICSKLLSLTLFEPLSHNDVQTLIDMLYQMKYWTDLGFEDNVENEQVMIKLREMKHKTNVKDRKLSVAKRLLIESLIDFNNNQLISQNTLITLYNGIIHPKVKSINK</sequence>
<organism evidence="1 2">
    <name type="scientific">Rhizopus oryzae</name>
    <name type="common">Mucormycosis agent</name>
    <name type="synonym">Rhizopus arrhizus var. delemar</name>
    <dbReference type="NCBI Taxonomy" id="64495"/>
    <lineage>
        <taxon>Eukaryota</taxon>
        <taxon>Fungi</taxon>
        <taxon>Fungi incertae sedis</taxon>
        <taxon>Mucoromycota</taxon>
        <taxon>Mucoromycotina</taxon>
        <taxon>Mucoromycetes</taxon>
        <taxon>Mucorales</taxon>
        <taxon>Mucorineae</taxon>
        <taxon>Rhizopodaceae</taxon>
        <taxon>Rhizopus</taxon>
    </lineage>
</organism>
<gene>
    <name evidence="1" type="ORF">G6F51_009853</name>
</gene>
<reference evidence="1" key="1">
    <citation type="journal article" date="2020" name="Microb. Genom.">
        <title>Genetic diversity of clinical and environmental Mucorales isolates obtained from an investigation of mucormycosis cases among solid organ transplant recipients.</title>
        <authorList>
            <person name="Nguyen M.H."/>
            <person name="Kaul D."/>
            <person name="Muto C."/>
            <person name="Cheng S.J."/>
            <person name="Richter R.A."/>
            <person name="Bruno V.M."/>
            <person name="Liu G."/>
            <person name="Beyhan S."/>
            <person name="Sundermann A.J."/>
            <person name="Mounaud S."/>
            <person name="Pasculle A.W."/>
            <person name="Nierman W.C."/>
            <person name="Driscoll E."/>
            <person name="Cumbie R."/>
            <person name="Clancy C.J."/>
            <person name="Dupont C.L."/>
        </authorList>
    </citation>
    <scope>NUCLEOTIDE SEQUENCE</scope>
    <source>
        <strain evidence="1">GL16</strain>
    </source>
</reference>
<dbReference type="EMBL" id="JAANIT010001895">
    <property type="protein sequence ID" value="KAG1538302.1"/>
    <property type="molecule type" value="Genomic_DNA"/>
</dbReference>
<dbReference type="AlphaFoldDB" id="A0A9P6Y356"/>